<keyword evidence="2" id="KW-1185">Reference proteome</keyword>
<reference evidence="2" key="1">
    <citation type="submission" date="2012-09" db="EMBL/GenBank/DDBJ databases">
        <authorList>
            <person name="Weinstock G."/>
            <person name="Sodergren E."/>
            <person name="Clifton S."/>
            <person name="Fulton L."/>
            <person name="Fulton B."/>
            <person name="Courtney L."/>
            <person name="Fronick C."/>
            <person name="Harrison M."/>
            <person name="Strong C."/>
            <person name="Farmer C."/>
            <person name="Delehaunty K."/>
            <person name="Markovic C."/>
            <person name="Hall O."/>
            <person name="Minx P."/>
            <person name="Tomlinson C."/>
            <person name="Mitreva M."/>
            <person name="Nelson J."/>
            <person name="Hou S."/>
            <person name="Wollam A."/>
            <person name="Pepin K.H."/>
            <person name="Johnson M."/>
            <person name="Bhonagiri V."/>
            <person name="Nash W.E."/>
            <person name="Suruliraj S."/>
            <person name="Warren W."/>
            <person name="Chinwalla A."/>
            <person name="Mardis E.R."/>
            <person name="Wilson R.K."/>
        </authorList>
    </citation>
    <scope>NUCLEOTIDE SEQUENCE [LARGE SCALE GENOMIC DNA]</scope>
    <source>
        <strain evidence="2">OS1</strain>
    </source>
</reference>
<comment type="caution">
    <text evidence="1">The sequence shown here is derived from an EMBL/GenBank/DDBJ whole genome shotgun (WGS) entry which is preliminary data.</text>
</comment>
<name>A0A0T5XDI5_9BACT</name>
<dbReference type="EMBL" id="ACJX03000001">
    <property type="protein sequence ID" value="KRT36393.1"/>
    <property type="molecule type" value="Genomic_DNA"/>
</dbReference>
<proteinExistence type="predicted"/>
<gene>
    <name evidence="1" type="ORF">HMPREF1705_04714</name>
</gene>
<sequence length="73" mass="8327">MPILKNYPLPSGKGVEISLPPFQTGGLFVSKKTLLVNAHRQLPLETLTRRLHKYNLIISITNHTKYKNKCQLN</sequence>
<protein>
    <submittedName>
        <fullName evidence="1">Uncharacterized protein</fullName>
    </submittedName>
</protein>
<evidence type="ECO:0000313" key="1">
    <source>
        <dbReference type="EMBL" id="KRT36393.1"/>
    </source>
</evidence>
<accession>A0A0T5XDI5</accession>
<evidence type="ECO:0000313" key="2">
    <source>
        <dbReference type="Proteomes" id="UP000005273"/>
    </source>
</evidence>
<dbReference type="AlphaFoldDB" id="A0A0T5XDI5"/>
<organism evidence="1 2">
    <name type="scientific">Acetomicrobium hydrogeniformans ATCC BAA-1850</name>
    <dbReference type="NCBI Taxonomy" id="592015"/>
    <lineage>
        <taxon>Bacteria</taxon>
        <taxon>Thermotogati</taxon>
        <taxon>Synergistota</taxon>
        <taxon>Synergistia</taxon>
        <taxon>Synergistales</taxon>
        <taxon>Acetomicrobiaceae</taxon>
        <taxon>Acetomicrobium</taxon>
    </lineage>
</organism>
<dbReference type="Proteomes" id="UP000005273">
    <property type="component" value="Unassembled WGS sequence"/>
</dbReference>